<reference evidence="1 2" key="1">
    <citation type="journal article" date="2016" name="Nat. Commun.">
        <title>Thousands of microbial genomes shed light on interconnected biogeochemical processes in an aquifer system.</title>
        <authorList>
            <person name="Anantharaman K."/>
            <person name="Brown C.T."/>
            <person name="Hug L.A."/>
            <person name="Sharon I."/>
            <person name="Castelle C.J."/>
            <person name="Probst A.J."/>
            <person name="Thomas B.C."/>
            <person name="Singh A."/>
            <person name="Wilkins M.J."/>
            <person name="Karaoz U."/>
            <person name="Brodie E.L."/>
            <person name="Williams K.H."/>
            <person name="Hubbard S.S."/>
            <person name="Banfield J.F."/>
        </authorList>
    </citation>
    <scope>NUCLEOTIDE SEQUENCE [LARGE SCALE GENOMIC DNA]</scope>
</reference>
<evidence type="ECO:0000313" key="1">
    <source>
        <dbReference type="EMBL" id="OHA69038.1"/>
    </source>
</evidence>
<dbReference type="EMBL" id="MHTX01000002">
    <property type="protein sequence ID" value="OHA69038.1"/>
    <property type="molecule type" value="Genomic_DNA"/>
</dbReference>
<accession>A0A1G2R927</accession>
<evidence type="ECO:0008006" key="3">
    <source>
        <dbReference type="Google" id="ProtNLM"/>
    </source>
</evidence>
<evidence type="ECO:0000313" key="2">
    <source>
        <dbReference type="Proteomes" id="UP000179258"/>
    </source>
</evidence>
<proteinExistence type="predicted"/>
<dbReference type="SUPFAM" id="SSF53335">
    <property type="entry name" value="S-adenosyl-L-methionine-dependent methyltransferases"/>
    <property type="match status" value="1"/>
</dbReference>
<gene>
    <name evidence="1" type="ORF">A3D59_02855</name>
</gene>
<dbReference type="AlphaFoldDB" id="A0A1G2R927"/>
<comment type="caution">
    <text evidence="1">The sequence shown here is derived from an EMBL/GenBank/DDBJ whole genome shotgun (WGS) entry which is preliminary data.</text>
</comment>
<name>A0A1G2R927_9BACT</name>
<dbReference type="Pfam" id="PF13489">
    <property type="entry name" value="Methyltransf_23"/>
    <property type="match status" value="1"/>
</dbReference>
<protein>
    <recommendedName>
        <fullName evidence="3">Methyltransferase type 11 domain-containing protein</fullName>
    </recommendedName>
</protein>
<organism evidence="1 2">
    <name type="scientific">Candidatus Wildermuthbacteria bacterium RIFCSPHIGHO2_02_FULL_47_17</name>
    <dbReference type="NCBI Taxonomy" id="1802452"/>
    <lineage>
        <taxon>Bacteria</taxon>
        <taxon>Candidatus Wildermuthiibacteriota</taxon>
    </lineage>
</organism>
<dbReference type="Proteomes" id="UP000179258">
    <property type="component" value="Unassembled WGS sequence"/>
</dbReference>
<dbReference type="InterPro" id="IPR029063">
    <property type="entry name" value="SAM-dependent_MTases_sf"/>
</dbReference>
<dbReference type="Gene3D" id="3.40.50.150">
    <property type="entry name" value="Vaccinia Virus protein VP39"/>
    <property type="match status" value="1"/>
</dbReference>
<dbReference type="CDD" id="cd02440">
    <property type="entry name" value="AdoMet_MTases"/>
    <property type="match status" value="1"/>
</dbReference>
<sequence>MPNKTEYARGKQIATLLRPFWSIRARNIANRIFPHIPPDSHILDIGAGNGLIARELVKRGHRAVTLLDVIDWNISPLPLALFDGIHIPFPAKHFDIAILVDVIHHSQDEKTLVAEAARVAKSVLIVEETHERKWKNALATATDNIQFVLYNMPLAHHHRDEKDWLEFLRADLPNIKQVGKYFSHAIFLSE</sequence>